<proteinExistence type="predicted"/>
<name>A0A840EFK8_9FLAO</name>
<evidence type="ECO:0000256" key="2">
    <source>
        <dbReference type="SAM" id="Phobius"/>
    </source>
</evidence>
<dbReference type="RefSeq" id="WP_183475634.1">
    <property type="nucleotide sequence ID" value="NZ_JACIFO010000001.1"/>
</dbReference>
<accession>A0A840EFK8</accession>
<comment type="caution">
    <text evidence="3">The sequence shown here is derived from an EMBL/GenBank/DDBJ whole genome shotgun (WGS) entry which is preliminary data.</text>
</comment>
<evidence type="ECO:0000256" key="1">
    <source>
        <dbReference type="SAM" id="MobiDB-lite"/>
    </source>
</evidence>
<feature type="transmembrane region" description="Helical" evidence="2">
    <location>
        <begin position="16"/>
        <end position="36"/>
    </location>
</feature>
<keyword evidence="2" id="KW-0472">Membrane</keyword>
<dbReference type="AlphaFoldDB" id="A0A840EFK8"/>
<gene>
    <name evidence="3" type="ORF">GGR32_000264</name>
</gene>
<sequence length="65" mass="7325">MILQNLPLFDYNNGTFMIIIFALVCVALVVALLSMINSGKKVDEDENQQDNFVNSDSNNTENEKE</sequence>
<evidence type="ECO:0000313" key="3">
    <source>
        <dbReference type="EMBL" id="MBB4117992.1"/>
    </source>
</evidence>
<feature type="compositionally biased region" description="Polar residues" evidence="1">
    <location>
        <begin position="49"/>
        <end position="65"/>
    </location>
</feature>
<evidence type="ECO:0000313" key="4">
    <source>
        <dbReference type="Proteomes" id="UP000553034"/>
    </source>
</evidence>
<reference evidence="3 4" key="1">
    <citation type="submission" date="2020-08" db="EMBL/GenBank/DDBJ databases">
        <title>Genomic Encyclopedia of Type Strains, Phase IV (KMG-IV): sequencing the most valuable type-strain genomes for metagenomic binning, comparative biology and taxonomic classification.</title>
        <authorList>
            <person name="Goeker M."/>
        </authorList>
    </citation>
    <scope>NUCLEOTIDE SEQUENCE [LARGE SCALE GENOMIC DNA]</scope>
    <source>
        <strain evidence="3 4">DSM 29568</strain>
    </source>
</reference>
<organism evidence="3 4">
    <name type="scientific">Mesonia hippocampi</name>
    <dbReference type="NCBI Taxonomy" id="1628250"/>
    <lineage>
        <taxon>Bacteria</taxon>
        <taxon>Pseudomonadati</taxon>
        <taxon>Bacteroidota</taxon>
        <taxon>Flavobacteriia</taxon>
        <taxon>Flavobacteriales</taxon>
        <taxon>Flavobacteriaceae</taxon>
        <taxon>Mesonia</taxon>
    </lineage>
</organism>
<dbReference type="Proteomes" id="UP000553034">
    <property type="component" value="Unassembled WGS sequence"/>
</dbReference>
<keyword evidence="2" id="KW-1133">Transmembrane helix</keyword>
<protein>
    <submittedName>
        <fullName evidence="3">Uncharacterized protein</fullName>
    </submittedName>
</protein>
<feature type="region of interest" description="Disordered" evidence="1">
    <location>
        <begin position="43"/>
        <end position="65"/>
    </location>
</feature>
<dbReference type="EMBL" id="JACIFO010000001">
    <property type="protein sequence ID" value="MBB4117992.1"/>
    <property type="molecule type" value="Genomic_DNA"/>
</dbReference>
<keyword evidence="2" id="KW-0812">Transmembrane</keyword>
<keyword evidence="4" id="KW-1185">Reference proteome</keyword>